<evidence type="ECO:0000313" key="3">
    <source>
        <dbReference type="EMBL" id="MEU8140032.1"/>
    </source>
</evidence>
<protein>
    <submittedName>
        <fullName evidence="3">Uncharacterized protein</fullName>
    </submittedName>
</protein>
<name>A0ABV3DXR9_9ACTN</name>
<evidence type="ECO:0000313" key="4">
    <source>
        <dbReference type="Proteomes" id="UP001551482"/>
    </source>
</evidence>
<accession>A0ABV3DXR9</accession>
<keyword evidence="2" id="KW-0732">Signal</keyword>
<dbReference type="InterPro" id="IPR011043">
    <property type="entry name" value="Gal_Oxase/kelch_b-propeller"/>
</dbReference>
<feature type="chain" id="PRO_5045650665" evidence="2">
    <location>
        <begin position="42"/>
        <end position="428"/>
    </location>
</feature>
<gene>
    <name evidence="3" type="ORF">AB0C36_41890</name>
</gene>
<proteinExistence type="predicted"/>
<evidence type="ECO:0000256" key="2">
    <source>
        <dbReference type="SAM" id="SignalP"/>
    </source>
</evidence>
<feature type="signal peptide" evidence="2">
    <location>
        <begin position="1"/>
        <end position="41"/>
    </location>
</feature>
<dbReference type="EMBL" id="JBEZFP010000229">
    <property type="protein sequence ID" value="MEU8140032.1"/>
    <property type="molecule type" value="Genomic_DNA"/>
</dbReference>
<sequence length="428" mass="44943">MRTRLRTTGRTARTARPRGRAVLATALVSLALAAPAPTADAHTDPHPEPQADDPAWHTWPLGTPRDNQELRAVAALGPRDVWAVGYRGEIADSRPLVQHFDGTLWHDLAVPLATGTGQFDTVAPLAPDDVWAIGHRNDEAAFNDRALAVHFDGKAWRETPMPEQPYNISAYPFGTAAIGPSDVWTVGALAQDRIANPHPLAYHWDGTKWTAVATPDPGGSAILFAAAADRAGGAWAVGVAYTDGVGRPLVEHWDGKAWRIVDIPYDPAQAHSLEGVTVLAPDDVWAVGGTSTAGGESRPVAYHWDGTAWSQAVTPAIDANLHAASADPTSGVVWAVGSQPDETTPAVLLRWDGTAWTQVPAADDPDARGASLFSVAAVPGADPATPSAWAVGSTLPTFQTPWHAVIEGYGPPPGRIAGSRGPSVGPIP</sequence>
<comment type="caution">
    <text evidence="3">The sequence shown here is derived from an EMBL/GenBank/DDBJ whole genome shotgun (WGS) entry which is preliminary data.</text>
</comment>
<feature type="region of interest" description="Disordered" evidence="1">
    <location>
        <begin position="36"/>
        <end position="58"/>
    </location>
</feature>
<dbReference type="SUPFAM" id="SSF50965">
    <property type="entry name" value="Galactose oxidase, central domain"/>
    <property type="match status" value="1"/>
</dbReference>
<feature type="region of interest" description="Disordered" evidence="1">
    <location>
        <begin position="409"/>
        <end position="428"/>
    </location>
</feature>
<organism evidence="3 4">
    <name type="scientific">Streptodolium elevatio</name>
    <dbReference type="NCBI Taxonomy" id="3157996"/>
    <lineage>
        <taxon>Bacteria</taxon>
        <taxon>Bacillati</taxon>
        <taxon>Actinomycetota</taxon>
        <taxon>Actinomycetes</taxon>
        <taxon>Kitasatosporales</taxon>
        <taxon>Streptomycetaceae</taxon>
        <taxon>Streptodolium</taxon>
    </lineage>
</organism>
<reference evidence="3 4" key="1">
    <citation type="submission" date="2024-06" db="EMBL/GenBank/DDBJ databases">
        <title>The Natural Products Discovery Center: Release of the First 8490 Sequenced Strains for Exploring Actinobacteria Biosynthetic Diversity.</title>
        <authorList>
            <person name="Kalkreuter E."/>
            <person name="Kautsar S.A."/>
            <person name="Yang D."/>
            <person name="Bader C.D."/>
            <person name="Teijaro C.N."/>
            <person name="Fluegel L."/>
            <person name="Davis C.M."/>
            <person name="Simpson J.R."/>
            <person name="Lauterbach L."/>
            <person name="Steele A.D."/>
            <person name="Gui C."/>
            <person name="Meng S."/>
            <person name="Li G."/>
            <person name="Viehrig K."/>
            <person name="Ye F."/>
            <person name="Su P."/>
            <person name="Kiefer A.F."/>
            <person name="Nichols A."/>
            <person name="Cepeda A.J."/>
            <person name="Yan W."/>
            <person name="Fan B."/>
            <person name="Jiang Y."/>
            <person name="Adhikari A."/>
            <person name="Zheng C.-J."/>
            <person name="Schuster L."/>
            <person name="Cowan T.M."/>
            <person name="Smanski M.J."/>
            <person name="Chevrette M.G."/>
            <person name="De Carvalho L.P.S."/>
            <person name="Shen B."/>
        </authorList>
    </citation>
    <scope>NUCLEOTIDE SEQUENCE [LARGE SCALE GENOMIC DNA]</scope>
    <source>
        <strain evidence="3 4">NPDC048946</strain>
    </source>
</reference>
<evidence type="ECO:0000256" key="1">
    <source>
        <dbReference type="SAM" id="MobiDB-lite"/>
    </source>
</evidence>
<dbReference type="Proteomes" id="UP001551482">
    <property type="component" value="Unassembled WGS sequence"/>
</dbReference>
<dbReference type="RefSeq" id="WP_358364757.1">
    <property type="nucleotide sequence ID" value="NZ_JBEZFP010000229.1"/>
</dbReference>
<keyword evidence="4" id="KW-1185">Reference proteome</keyword>